<evidence type="ECO:0000313" key="2">
    <source>
        <dbReference type="Proteomes" id="UP000464378"/>
    </source>
</evidence>
<sequence length="192" mass="21861">MERGLAYESAFEAYLRAAALPYFRVDEAHRSIGGAESVKSVDFVVLPPNRPRLVIDVKGRRFPGGTPEHPRRVWENWVTQADIDGLTIWADALGPNAEALLVFAYALTDELRLPESTADLWSHGGQRYLLRGVTVASYRRWMRQRSPRWQTVCLPTDIFRELVQPIGHWLHAQPLISHWDRTQSACESASPE</sequence>
<dbReference type="AlphaFoldDB" id="A0A6C2YJ35"/>
<reference evidence="1" key="1">
    <citation type="submission" date="2019-04" db="EMBL/GenBank/DDBJ databases">
        <authorList>
            <consortium name="Science for Life Laboratories"/>
        </authorList>
    </citation>
    <scope>NUCLEOTIDE SEQUENCE</scope>
    <source>
        <strain evidence="1">MBLW1</strain>
    </source>
</reference>
<dbReference type="EMBL" id="LR593887">
    <property type="protein sequence ID" value="VTR98343.1"/>
    <property type="molecule type" value="Genomic_DNA"/>
</dbReference>
<keyword evidence="2" id="KW-1185">Reference proteome</keyword>
<protein>
    <submittedName>
        <fullName evidence="1">Uncharacterized protein</fullName>
    </submittedName>
</protein>
<evidence type="ECO:0000313" key="1">
    <source>
        <dbReference type="EMBL" id="VIP01417.1"/>
    </source>
</evidence>
<dbReference type="InParanoid" id="A0A6C2YJ35"/>
<dbReference type="InterPro" id="IPR049797">
    <property type="entry name" value="HYExAFE"/>
</dbReference>
<dbReference type="RefSeq" id="WP_162656625.1">
    <property type="nucleotide sequence ID" value="NZ_LR593887.1"/>
</dbReference>
<proteinExistence type="predicted"/>
<organism evidence="1">
    <name type="scientific">Tuwongella immobilis</name>
    <dbReference type="NCBI Taxonomy" id="692036"/>
    <lineage>
        <taxon>Bacteria</taxon>
        <taxon>Pseudomonadati</taxon>
        <taxon>Planctomycetota</taxon>
        <taxon>Planctomycetia</taxon>
        <taxon>Gemmatales</taxon>
        <taxon>Gemmataceae</taxon>
        <taxon>Tuwongella</taxon>
    </lineage>
</organism>
<gene>
    <name evidence="1" type="ORF">GMBLW1_25430</name>
</gene>
<dbReference type="EMBL" id="LR586016">
    <property type="protein sequence ID" value="VIP01417.1"/>
    <property type="molecule type" value="Genomic_DNA"/>
</dbReference>
<accession>A0A6C2YJ35</accession>
<name>A0A6C2YJ35_9BACT</name>
<dbReference type="KEGG" id="tim:GMBLW1_25430"/>
<dbReference type="Proteomes" id="UP000464378">
    <property type="component" value="Chromosome"/>
</dbReference>
<dbReference type="NCBIfam" id="NF038001">
    <property type="entry name" value="HYExAFE"/>
    <property type="match status" value="1"/>
</dbReference>